<evidence type="ECO:0000256" key="2">
    <source>
        <dbReference type="SAM" id="Phobius"/>
    </source>
</evidence>
<organism evidence="3 4">
    <name type="scientific">Oxynema aestuarii AP17</name>
    <dbReference type="NCBI Taxonomy" id="2064643"/>
    <lineage>
        <taxon>Bacteria</taxon>
        <taxon>Bacillati</taxon>
        <taxon>Cyanobacteriota</taxon>
        <taxon>Cyanophyceae</taxon>
        <taxon>Oscillatoriophycideae</taxon>
        <taxon>Oscillatoriales</taxon>
        <taxon>Oscillatoriaceae</taxon>
        <taxon>Oxynema</taxon>
        <taxon>Oxynema aestuarii</taxon>
    </lineage>
</organism>
<sequence>MGSNPIADKFSQPLDRVAWVAMAILTVIIAAILLTGERTAPSVREFSWDEQQIGAEDRAFIMTFSRPMNRESVEDHLKIEPPLPGKISWAGRRMAYTLDRPAPYGFEFQVTLDGARDRFSDPDDESAQIQPFLSRFRSRDRAIVYLGVEPEERGRLILYNLSTADETTPRKTILTPKELWVTDYEPYPEGDRILFSASDRLSFLQGRFEQQLYTVTTGIHPDIPGEPPPDPKPPGKIERILDSQEYQNLSFDLAPNGQIAVVQRIPKDNPGQVSLWKIEPGKAPESLGNEPGGDFMITPDSTGVVVAQGQGLANLPLEPNAEPLDFMAQFGQILSFKRDGSAAAMVKFNTDYTRSLFLVIPAQGVQKELWRTNGSILDAQFSPNGDILYCLLTKLIPGDEYQEEPYIAAIDLNTEQLQTLIVLPQQREIQMSLSPDGLGLLFDQIFVASGEENPAVSTDLPRTSSGATVTGSRLWLLPLTGAPPAEEVKGELKPEQLPFSGLQPDWLP</sequence>
<keyword evidence="2" id="KW-0812">Transmembrane</keyword>
<evidence type="ECO:0000313" key="4">
    <source>
        <dbReference type="Proteomes" id="UP000500857"/>
    </source>
</evidence>
<keyword evidence="2" id="KW-1133">Transmembrane helix</keyword>
<proteinExistence type="predicted"/>
<feature type="transmembrane region" description="Helical" evidence="2">
    <location>
        <begin position="17"/>
        <end position="36"/>
    </location>
</feature>
<dbReference type="KEGG" id="oxy:HCG48_09345"/>
<evidence type="ECO:0000256" key="1">
    <source>
        <dbReference type="SAM" id="MobiDB-lite"/>
    </source>
</evidence>
<name>A0A6H1TYC1_9CYAN</name>
<dbReference type="SUPFAM" id="SSF82171">
    <property type="entry name" value="DPP6 N-terminal domain-like"/>
    <property type="match status" value="1"/>
</dbReference>
<accession>A0A6H1TYC1</accession>
<keyword evidence="2" id="KW-0472">Membrane</keyword>
<feature type="region of interest" description="Disordered" evidence="1">
    <location>
        <begin position="486"/>
        <end position="508"/>
    </location>
</feature>
<dbReference type="AlphaFoldDB" id="A0A6H1TYC1"/>
<dbReference type="Gene3D" id="2.60.40.3710">
    <property type="match status" value="1"/>
</dbReference>
<gene>
    <name evidence="3" type="ORF">HCG48_09345</name>
</gene>
<dbReference type="EMBL" id="CP051167">
    <property type="protein sequence ID" value="QIZ70763.1"/>
    <property type="molecule type" value="Genomic_DNA"/>
</dbReference>
<evidence type="ECO:0000313" key="3">
    <source>
        <dbReference type="EMBL" id="QIZ70763.1"/>
    </source>
</evidence>
<evidence type="ECO:0008006" key="5">
    <source>
        <dbReference type="Google" id="ProtNLM"/>
    </source>
</evidence>
<dbReference type="RefSeq" id="WP_168568918.1">
    <property type="nucleotide sequence ID" value="NZ_CP051167.1"/>
</dbReference>
<protein>
    <recommendedName>
        <fullName evidence="5">SbsA Ig-like domain-containing protein</fullName>
    </recommendedName>
</protein>
<keyword evidence="4" id="KW-1185">Reference proteome</keyword>
<dbReference type="Proteomes" id="UP000500857">
    <property type="component" value="Chromosome"/>
</dbReference>
<reference evidence="3 4" key="1">
    <citation type="submission" date="2020-04" db="EMBL/GenBank/DDBJ databases">
        <authorList>
            <person name="Basu S."/>
            <person name="Maruthanayagam V."/>
            <person name="Chakraborty S."/>
            <person name="Pramanik A."/>
            <person name="Mukherjee J."/>
            <person name="Brink B."/>
        </authorList>
    </citation>
    <scope>NUCLEOTIDE SEQUENCE [LARGE SCALE GENOMIC DNA]</scope>
    <source>
        <strain evidence="3 4">AP17</strain>
    </source>
</reference>